<accession>A0ABT3ZPK6</accession>
<gene>
    <name evidence="6" type="ORF">OVY01_14915</name>
</gene>
<dbReference type="RefSeq" id="WP_267848377.1">
    <property type="nucleotide sequence ID" value="NZ_JAPMXC010000005.1"/>
</dbReference>
<feature type="domain" description="GGDEF" evidence="5">
    <location>
        <begin position="251"/>
        <end position="383"/>
    </location>
</feature>
<feature type="compositionally biased region" description="Basic and acidic residues" evidence="3">
    <location>
        <begin position="416"/>
        <end position="435"/>
    </location>
</feature>
<evidence type="ECO:0000313" key="6">
    <source>
        <dbReference type="EMBL" id="MCY0388484.1"/>
    </source>
</evidence>
<name>A0ABT3ZPK6_9BURK</name>
<feature type="transmembrane region" description="Helical" evidence="4">
    <location>
        <begin position="115"/>
        <end position="139"/>
    </location>
</feature>
<proteinExistence type="predicted"/>
<dbReference type="InterPro" id="IPR000160">
    <property type="entry name" value="GGDEF_dom"/>
</dbReference>
<evidence type="ECO:0000256" key="2">
    <source>
        <dbReference type="ARBA" id="ARBA00034247"/>
    </source>
</evidence>
<feature type="transmembrane region" description="Helical" evidence="4">
    <location>
        <begin position="6"/>
        <end position="26"/>
    </location>
</feature>
<dbReference type="EMBL" id="JAPMXC010000005">
    <property type="protein sequence ID" value="MCY0388484.1"/>
    <property type="molecule type" value="Genomic_DNA"/>
</dbReference>
<evidence type="ECO:0000259" key="5">
    <source>
        <dbReference type="PROSITE" id="PS50887"/>
    </source>
</evidence>
<dbReference type="EC" id="2.7.7.65" evidence="1"/>
<feature type="transmembrane region" description="Helical" evidence="4">
    <location>
        <begin position="62"/>
        <end position="80"/>
    </location>
</feature>
<feature type="region of interest" description="Disordered" evidence="3">
    <location>
        <begin position="376"/>
        <end position="435"/>
    </location>
</feature>
<feature type="compositionally biased region" description="Basic and acidic residues" evidence="3">
    <location>
        <begin position="376"/>
        <end position="389"/>
    </location>
</feature>
<dbReference type="CDD" id="cd01949">
    <property type="entry name" value="GGDEF"/>
    <property type="match status" value="1"/>
</dbReference>
<keyword evidence="7" id="KW-1185">Reference proteome</keyword>
<keyword evidence="4" id="KW-1133">Transmembrane helix</keyword>
<sequence>MIDPVTILGISSLSALLALVIMGSLARGGIPGTREWGWANVALVCGILLLVSHAALPPWLSVIAGNATIGGAAILQLIGLQRFFRRHPAYRLCAVPFVAMVGLIAYFQYGRDSMAARVVVFSLYHAGFSLALGTLVVLHRPRDRPAYAYVFMLGVAYAATVLHLTRAMAYLSGSVAAHGAFTATPLHVVFLAIGTMAAPALTIGMVMMTHDRMSAALERHANIDYLTDLLGRRAFTQAADRECQRARQFGRPLSLAILDIDFFKQINDRFGHAGGDDMLVHFAAQMRDTLRDCDIGARIGGEEFAWLLPKTRAAATQRVLAQFRTRMAETHGMIGNRPVPCTFSAGIAEFAAGDSLDALMARADAALYQAKHAGRDRTVIGPRPPEHQRVSLGADRAPRPAAWAPHTESSFAATAEHPHASGDAALAERRVEHRP</sequence>
<evidence type="ECO:0000256" key="3">
    <source>
        <dbReference type="SAM" id="MobiDB-lite"/>
    </source>
</evidence>
<evidence type="ECO:0000256" key="1">
    <source>
        <dbReference type="ARBA" id="ARBA00012528"/>
    </source>
</evidence>
<evidence type="ECO:0000313" key="7">
    <source>
        <dbReference type="Proteomes" id="UP001082899"/>
    </source>
</evidence>
<dbReference type="SMART" id="SM00267">
    <property type="entry name" value="GGDEF"/>
    <property type="match status" value="1"/>
</dbReference>
<organism evidence="6 7">
    <name type="scientific">Robbsia betulipollinis</name>
    <dbReference type="NCBI Taxonomy" id="2981849"/>
    <lineage>
        <taxon>Bacteria</taxon>
        <taxon>Pseudomonadati</taxon>
        <taxon>Pseudomonadota</taxon>
        <taxon>Betaproteobacteria</taxon>
        <taxon>Burkholderiales</taxon>
        <taxon>Burkholderiaceae</taxon>
        <taxon>Robbsia</taxon>
    </lineage>
</organism>
<dbReference type="Gene3D" id="3.30.70.270">
    <property type="match status" value="1"/>
</dbReference>
<dbReference type="PANTHER" id="PTHR45138">
    <property type="entry name" value="REGULATORY COMPONENTS OF SENSORY TRANSDUCTION SYSTEM"/>
    <property type="match status" value="1"/>
</dbReference>
<dbReference type="Proteomes" id="UP001082899">
    <property type="component" value="Unassembled WGS sequence"/>
</dbReference>
<feature type="transmembrane region" description="Helical" evidence="4">
    <location>
        <begin position="185"/>
        <end position="209"/>
    </location>
</feature>
<evidence type="ECO:0000256" key="4">
    <source>
        <dbReference type="SAM" id="Phobius"/>
    </source>
</evidence>
<dbReference type="InterPro" id="IPR043128">
    <property type="entry name" value="Rev_trsase/Diguanyl_cyclase"/>
</dbReference>
<keyword evidence="4" id="KW-0472">Membrane</keyword>
<protein>
    <recommendedName>
        <fullName evidence="1">diguanylate cyclase</fullName>
        <ecNumber evidence="1">2.7.7.65</ecNumber>
    </recommendedName>
</protein>
<dbReference type="Pfam" id="PF00990">
    <property type="entry name" value="GGDEF"/>
    <property type="match status" value="1"/>
</dbReference>
<dbReference type="PANTHER" id="PTHR45138:SF9">
    <property type="entry name" value="DIGUANYLATE CYCLASE DGCM-RELATED"/>
    <property type="match status" value="1"/>
</dbReference>
<comment type="caution">
    <text evidence="6">The sequence shown here is derived from an EMBL/GenBank/DDBJ whole genome shotgun (WGS) entry which is preliminary data.</text>
</comment>
<feature type="transmembrane region" description="Helical" evidence="4">
    <location>
        <begin position="38"/>
        <end position="56"/>
    </location>
</feature>
<dbReference type="InterPro" id="IPR050469">
    <property type="entry name" value="Diguanylate_Cyclase"/>
</dbReference>
<dbReference type="PROSITE" id="PS50887">
    <property type="entry name" value="GGDEF"/>
    <property type="match status" value="1"/>
</dbReference>
<dbReference type="InterPro" id="IPR029787">
    <property type="entry name" value="Nucleotide_cyclase"/>
</dbReference>
<dbReference type="SUPFAM" id="SSF55073">
    <property type="entry name" value="Nucleotide cyclase"/>
    <property type="match status" value="1"/>
</dbReference>
<comment type="catalytic activity">
    <reaction evidence="2">
        <text>2 GTP = 3',3'-c-di-GMP + 2 diphosphate</text>
        <dbReference type="Rhea" id="RHEA:24898"/>
        <dbReference type="ChEBI" id="CHEBI:33019"/>
        <dbReference type="ChEBI" id="CHEBI:37565"/>
        <dbReference type="ChEBI" id="CHEBI:58805"/>
        <dbReference type="EC" id="2.7.7.65"/>
    </reaction>
</comment>
<keyword evidence="4" id="KW-0812">Transmembrane</keyword>
<reference evidence="6" key="1">
    <citation type="submission" date="2022-11" db="EMBL/GenBank/DDBJ databases">
        <title>Robbsia betulipollinis sp. nov., isolated from pollen of birch (Betula pendula).</title>
        <authorList>
            <person name="Shi H."/>
            <person name="Ambika Manirajan B."/>
            <person name="Ratering S."/>
            <person name="Geissler-Plaum R."/>
            <person name="Schnell S."/>
        </authorList>
    </citation>
    <scope>NUCLEOTIDE SEQUENCE</scope>
    <source>
        <strain evidence="6">Bb-Pol-6</strain>
    </source>
</reference>
<dbReference type="NCBIfam" id="TIGR00254">
    <property type="entry name" value="GGDEF"/>
    <property type="match status" value="1"/>
</dbReference>
<feature type="transmembrane region" description="Helical" evidence="4">
    <location>
        <begin position="92"/>
        <end position="109"/>
    </location>
</feature>
<feature type="transmembrane region" description="Helical" evidence="4">
    <location>
        <begin position="146"/>
        <end position="165"/>
    </location>
</feature>